<comment type="caution">
    <text evidence="1">The sequence shown here is derived from an EMBL/GenBank/DDBJ whole genome shotgun (WGS) entry which is preliminary data.</text>
</comment>
<sequence>EDPQLVIYCVVDEPNVAEQFHSTYAQNIVREILEEVLPYMNIYRDEDTTGIHEGWGIKGEDEGDVGDVTAADVANSTA</sequence>
<feature type="non-terminal residue" evidence="1">
    <location>
        <position position="78"/>
    </location>
</feature>
<evidence type="ECO:0000313" key="1">
    <source>
        <dbReference type="EMBL" id="MBD4338564.1"/>
    </source>
</evidence>
<reference evidence="1" key="1">
    <citation type="submission" date="2020-01" db="EMBL/GenBank/DDBJ databases">
        <authorList>
            <person name="Richard D."/>
        </authorList>
    </citation>
    <scope>NUCLEOTIDE SEQUENCE</scope>
    <source>
        <strain evidence="1">JP541</strain>
    </source>
</reference>
<feature type="non-terminal residue" evidence="1">
    <location>
        <position position="1"/>
    </location>
</feature>
<proteinExistence type="predicted"/>
<dbReference type="GO" id="GO:0016740">
    <property type="term" value="F:transferase activity"/>
    <property type="evidence" value="ECO:0007669"/>
    <property type="project" value="UniProtKB-KW"/>
</dbReference>
<dbReference type="Proteomes" id="UP000653002">
    <property type="component" value="Unassembled WGS sequence"/>
</dbReference>
<organism evidence="1 2">
    <name type="scientific">Xanthomonas citri pv. citri</name>
    <dbReference type="NCBI Taxonomy" id="611301"/>
    <lineage>
        <taxon>Bacteria</taxon>
        <taxon>Pseudomonadati</taxon>
        <taxon>Pseudomonadota</taxon>
        <taxon>Gammaproteobacteria</taxon>
        <taxon>Lysobacterales</taxon>
        <taxon>Lysobacteraceae</taxon>
        <taxon>Xanthomonas</taxon>
    </lineage>
</organism>
<name>A0A8I0H9V3_XANCI</name>
<protein>
    <submittedName>
        <fullName evidence="1">Peptidoglycan glycosyltransferase</fullName>
    </submittedName>
</protein>
<dbReference type="Gene3D" id="3.30.450.330">
    <property type="match status" value="1"/>
</dbReference>
<dbReference type="AlphaFoldDB" id="A0A8I0H9V3"/>
<evidence type="ECO:0000313" key="2">
    <source>
        <dbReference type="Proteomes" id="UP000653002"/>
    </source>
</evidence>
<dbReference type="EMBL" id="JAABFR010001641">
    <property type="protein sequence ID" value="MBD4338564.1"/>
    <property type="molecule type" value="Genomic_DNA"/>
</dbReference>
<accession>A0A8I0H9V3</accession>
<keyword evidence="1" id="KW-0808">Transferase</keyword>
<gene>
    <name evidence="1" type="ORF">GUH15_21415</name>
</gene>